<accession>A0ACD5DD26</accession>
<gene>
    <name evidence="1" type="ORF">O0236_006980</name>
</gene>
<dbReference type="EMBL" id="CP168151">
    <property type="protein sequence ID" value="XFD39172.1"/>
    <property type="molecule type" value="Genomic_DNA"/>
</dbReference>
<protein>
    <submittedName>
        <fullName evidence="1">TetR/AcrR family transcriptional regulator</fullName>
    </submittedName>
</protein>
<name>A0ACD5DD26_9LACO</name>
<evidence type="ECO:0000313" key="1">
    <source>
        <dbReference type="EMBL" id="XFD39172.1"/>
    </source>
</evidence>
<evidence type="ECO:0000313" key="2">
    <source>
        <dbReference type="Proteomes" id="UP001149860"/>
    </source>
</evidence>
<sequence>MMGSLYEVKRTQRDLIDSLSHLLKKMSFEKITIDDICEDAMVHRSTFYRYYHNKYELLQNALEYIVGLYFHENGEPTSDVQVIKYLIKIVASDAQLFRNITINNEFFDSYSQLVKIVSDIIVEGLLAPTSGPNNRDLSNFPMFNNIAKSKNVSLSVRIFSGALLTVFIEWLKTPDASEETLNEMIDDLICDFQVA</sequence>
<reference evidence="1" key="1">
    <citation type="submission" date="2024-08" db="EMBL/GenBank/DDBJ databases">
        <title>Lentilactobacillus sp. nov., isolated from tree bark.</title>
        <authorList>
            <person name="Phuengjayaem S."/>
            <person name="Tanasupawat S."/>
        </authorList>
    </citation>
    <scope>NUCLEOTIDE SEQUENCE</scope>
    <source>
        <strain evidence="1">SPB1-3</strain>
    </source>
</reference>
<proteinExistence type="predicted"/>
<keyword evidence="2" id="KW-1185">Reference proteome</keyword>
<dbReference type="Proteomes" id="UP001149860">
    <property type="component" value="Chromosome"/>
</dbReference>
<organism evidence="1 2">
    <name type="scientific">Lentilactobacillus terminaliae</name>
    <dbReference type="NCBI Taxonomy" id="3003483"/>
    <lineage>
        <taxon>Bacteria</taxon>
        <taxon>Bacillati</taxon>
        <taxon>Bacillota</taxon>
        <taxon>Bacilli</taxon>
        <taxon>Lactobacillales</taxon>
        <taxon>Lactobacillaceae</taxon>
        <taxon>Lentilactobacillus</taxon>
    </lineage>
</organism>